<reference evidence="2" key="1">
    <citation type="journal article" date="2017" name="Genome Biol.">
        <title>Comparative genomics reveals high biological diversity and specific adaptations in the industrially and medically important fungal genus Aspergillus.</title>
        <authorList>
            <person name="de Vries R.P."/>
            <person name="Riley R."/>
            <person name="Wiebenga A."/>
            <person name="Aguilar-Osorio G."/>
            <person name="Amillis S."/>
            <person name="Uchima C.A."/>
            <person name="Anderluh G."/>
            <person name="Asadollahi M."/>
            <person name="Askin M."/>
            <person name="Barry K."/>
            <person name="Battaglia E."/>
            <person name="Bayram O."/>
            <person name="Benocci T."/>
            <person name="Braus-Stromeyer S.A."/>
            <person name="Caldana C."/>
            <person name="Canovas D."/>
            <person name="Cerqueira G.C."/>
            <person name="Chen F."/>
            <person name="Chen W."/>
            <person name="Choi C."/>
            <person name="Clum A."/>
            <person name="Dos Santos R.A."/>
            <person name="Damasio A.R."/>
            <person name="Diallinas G."/>
            <person name="Emri T."/>
            <person name="Fekete E."/>
            <person name="Flipphi M."/>
            <person name="Freyberg S."/>
            <person name="Gallo A."/>
            <person name="Gournas C."/>
            <person name="Habgood R."/>
            <person name="Hainaut M."/>
            <person name="Harispe M.L."/>
            <person name="Henrissat B."/>
            <person name="Hilden K.S."/>
            <person name="Hope R."/>
            <person name="Hossain A."/>
            <person name="Karabika E."/>
            <person name="Karaffa L."/>
            <person name="Karanyi Z."/>
            <person name="Krasevec N."/>
            <person name="Kuo A."/>
            <person name="Kusch H."/>
            <person name="LaButti K."/>
            <person name="Lagendijk E.L."/>
            <person name="Lapidus A."/>
            <person name="Levasseur A."/>
            <person name="Lindquist E."/>
            <person name="Lipzen A."/>
            <person name="Logrieco A.F."/>
            <person name="MacCabe A."/>
            <person name="Maekelae M.R."/>
            <person name="Malavazi I."/>
            <person name="Melin P."/>
            <person name="Meyer V."/>
            <person name="Mielnichuk N."/>
            <person name="Miskei M."/>
            <person name="Molnar A.P."/>
            <person name="Mule G."/>
            <person name="Ngan C.Y."/>
            <person name="Orejas M."/>
            <person name="Orosz E."/>
            <person name="Ouedraogo J.P."/>
            <person name="Overkamp K.M."/>
            <person name="Park H.-S."/>
            <person name="Perrone G."/>
            <person name="Piumi F."/>
            <person name="Punt P.J."/>
            <person name="Ram A.F."/>
            <person name="Ramon A."/>
            <person name="Rauscher S."/>
            <person name="Record E."/>
            <person name="Riano-Pachon D.M."/>
            <person name="Robert V."/>
            <person name="Roehrig J."/>
            <person name="Ruller R."/>
            <person name="Salamov A."/>
            <person name="Salih N.S."/>
            <person name="Samson R.A."/>
            <person name="Sandor E."/>
            <person name="Sanguinetti M."/>
            <person name="Schuetze T."/>
            <person name="Sepcic K."/>
            <person name="Shelest E."/>
            <person name="Sherlock G."/>
            <person name="Sophianopoulou V."/>
            <person name="Squina F.M."/>
            <person name="Sun H."/>
            <person name="Susca A."/>
            <person name="Todd R.B."/>
            <person name="Tsang A."/>
            <person name="Unkles S.E."/>
            <person name="van de Wiele N."/>
            <person name="van Rossen-Uffink D."/>
            <person name="Oliveira J.V."/>
            <person name="Vesth T.C."/>
            <person name="Visser J."/>
            <person name="Yu J.-H."/>
            <person name="Zhou M."/>
            <person name="Andersen M.R."/>
            <person name="Archer D.B."/>
            <person name="Baker S.E."/>
            <person name="Benoit I."/>
            <person name="Brakhage A.A."/>
            <person name="Braus G.H."/>
            <person name="Fischer R."/>
            <person name="Frisvad J.C."/>
            <person name="Goldman G.H."/>
            <person name="Houbraken J."/>
            <person name="Oakley B."/>
            <person name="Pocsi I."/>
            <person name="Scazzocchio C."/>
            <person name="Seiboth B."/>
            <person name="vanKuyk P.A."/>
            <person name="Wortman J."/>
            <person name="Dyer P.S."/>
            <person name="Grigoriev I.V."/>
        </authorList>
    </citation>
    <scope>NUCLEOTIDE SEQUENCE [LARGE SCALE GENOMIC DNA]</scope>
    <source>
        <strain evidence="2">CBS 101740 / IMI 381727 / IBT 21946</strain>
    </source>
</reference>
<organism evidence="1 2">
    <name type="scientific">Aspergillus brasiliensis (strain CBS 101740 / IMI 381727 / IBT 21946)</name>
    <dbReference type="NCBI Taxonomy" id="767769"/>
    <lineage>
        <taxon>Eukaryota</taxon>
        <taxon>Fungi</taxon>
        <taxon>Dikarya</taxon>
        <taxon>Ascomycota</taxon>
        <taxon>Pezizomycotina</taxon>
        <taxon>Eurotiomycetes</taxon>
        <taxon>Eurotiomycetidae</taxon>
        <taxon>Eurotiales</taxon>
        <taxon>Aspergillaceae</taxon>
        <taxon>Aspergillus</taxon>
        <taxon>Aspergillus subgen. Circumdati</taxon>
    </lineage>
</organism>
<sequence length="83" mass="8754">MNIGLVHAVTLAKSPSPPTRVGDGFVQAPLRSKSRVLLPPGTSLGHSVSSDEVIICYKPADEPTRWLQPCSHHAGSTIRKAAG</sequence>
<gene>
    <name evidence="1" type="ORF">ASPBRDRAFT_39835</name>
</gene>
<evidence type="ECO:0000313" key="2">
    <source>
        <dbReference type="Proteomes" id="UP000184499"/>
    </source>
</evidence>
<keyword evidence="2" id="KW-1185">Reference proteome</keyword>
<evidence type="ECO:0000313" key="1">
    <source>
        <dbReference type="EMBL" id="OJJ74651.1"/>
    </source>
</evidence>
<dbReference type="EMBL" id="KV878681">
    <property type="protein sequence ID" value="OJJ74651.1"/>
    <property type="molecule type" value="Genomic_DNA"/>
</dbReference>
<dbReference type="GeneID" id="93576715"/>
<accession>A0A1L9USP5</accession>
<proteinExistence type="predicted"/>
<name>A0A1L9USP5_ASPBC</name>
<dbReference type="RefSeq" id="XP_067481899.1">
    <property type="nucleotide sequence ID" value="XM_067624227.1"/>
</dbReference>
<dbReference type="VEuPathDB" id="FungiDB:ASPBRDRAFT_39835"/>
<protein>
    <submittedName>
        <fullName evidence="1">Uncharacterized protein</fullName>
    </submittedName>
</protein>
<dbReference type="AlphaFoldDB" id="A0A1L9USP5"/>
<dbReference type="Proteomes" id="UP000184499">
    <property type="component" value="Unassembled WGS sequence"/>
</dbReference>